<proteinExistence type="predicted"/>
<sequence>MLRNLSGLFSWAHGTGRLAENPAAALPTPGRLRPQQKPDALPSVDAVGYAHVMWPELLEGFAAALLAREATTYTSAVYTGNARRLAREIGKTPALVTTEELIVYLNRPEWAIATRRSQRKSMSVSFSWAHAAGHLSANVAAGLPTVRTLAGLPDEAEFTLRDEACRAIEASPVHPARAWALTSGGKCRRLARFLGVCCSSGRVPDAPLRSAATHKARSRAARGVLG</sequence>
<dbReference type="Proteomes" id="UP000271573">
    <property type="component" value="Chromosome"/>
</dbReference>
<dbReference type="KEGG" id="nbe:Back2_06500"/>
<name>A0A3G9IVM6_9ACTN</name>
<dbReference type="EMBL" id="AP019307">
    <property type="protein sequence ID" value="BBH16363.1"/>
    <property type="molecule type" value="Genomic_DNA"/>
</dbReference>
<organism evidence="1 2">
    <name type="scientific">Nocardioides baekrokdamisoli</name>
    <dbReference type="NCBI Taxonomy" id="1804624"/>
    <lineage>
        <taxon>Bacteria</taxon>
        <taxon>Bacillati</taxon>
        <taxon>Actinomycetota</taxon>
        <taxon>Actinomycetes</taxon>
        <taxon>Propionibacteriales</taxon>
        <taxon>Nocardioidaceae</taxon>
        <taxon>Nocardioides</taxon>
    </lineage>
</organism>
<dbReference type="AlphaFoldDB" id="A0A3G9IVM6"/>
<evidence type="ECO:0000313" key="2">
    <source>
        <dbReference type="Proteomes" id="UP000271573"/>
    </source>
</evidence>
<gene>
    <name evidence="1" type="ORF">Back2_06500</name>
</gene>
<accession>A0A3G9IVM6</accession>
<evidence type="ECO:0000313" key="1">
    <source>
        <dbReference type="EMBL" id="BBH16363.1"/>
    </source>
</evidence>
<keyword evidence="2" id="KW-1185">Reference proteome</keyword>
<protein>
    <submittedName>
        <fullName evidence="1">Uncharacterized protein</fullName>
    </submittedName>
</protein>
<reference evidence="1 2" key="1">
    <citation type="submission" date="2018-11" db="EMBL/GenBank/DDBJ databases">
        <title>Complete genome sequence of Nocardioides baekrokdamisoli strain KCTC 39748.</title>
        <authorList>
            <person name="Kang S.W."/>
            <person name="Lee K.C."/>
            <person name="Kim K.K."/>
            <person name="Kim J.S."/>
            <person name="Kim D.S."/>
            <person name="Ko S.H."/>
            <person name="Yang S.H."/>
            <person name="Shin Y.K."/>
            <person name="Lee J.S."/>
        </authorList>
    </citation>
    <scope>NUCLEOTIDE SEQUENCE [LARGE SCALE GENOMIC DNA]</scope>
    <source>
        <strain evidence="1 2">KCTC 39748</strain>
    </source>
</reference>